<dbReference type="Proteomes" id="UP000250140">
    <property type="component" value="Unassembled WGS sequence"/>
</dbReference>
<sequence length="427" mass="45842">MAPALVTGHEESSLPNESPKRRSRLGAQDFEVKIEDDNTKYPFPPGHAYHYHTLKKQVLSANHVYKFLAFLPVGIYAGIFGWNSTAVFVLNLLAIVPLATLLSFATEELSASAGQTVGALLNATFGNAVELIVSTIALTKGEIRIVQASMLGSILSNILLGLGCCIIASSCGQDSYFNATAASTMSSLMTLVSAALVIPAALHLAFGDGQTENSLKSILTLSRGASIILFVLYILYLNFQLRTHSRLFEQDDTHQQAGSEKNEESNDCRLSPLAAALTILAATFAIGICSEHLVSTVDDIVRTLHINKTFIGLIILPVVGNAAEHITAIAAATKGKMGLALNVAIGSSIQIALLITPSLVILGWAIQQPMSLYFEPFYTVVFFLSVLVVNMLIQDGESNYFEGSMMVGMYLIIAISFYVYPEKVGGV</sequence>
<evidence type="ECO:0000256" key="10">
    <source>
        <dbReference type="RuleBase" id="RU365028"/>
    </source>
</evidence>
<dbReference type="InterPro" id="IPR004713">
    <property type="entry name" value="CaH_exchang"/>
</dbReference>
<feature type="transmembrane region" description="Helical" evidence="10">
    <location>
        <begin position="400"/>
        <end position="420"/>
    </location>
</feature>
<evidence type="ECO:0000256" key="8">
    <source>
        <dbReference type="ARBA" id="ARBA00023065"/>
    </source>
</evidence>
<keyword evidence="9 10" id="KW-0472">Membrane</keyword>
<feature type="domain" description="Sodium/calcium exchanger membrane region" evidence="12">
    <location>
        <begin position="84"/>
        <end position="241"/>
    </location>
</feature>
<feature type="transmembrane region" description="Helical" evidence="10">
    <location>
        <begin position="88"/>
        <end position="105"/>
    </location>
</feature>
<reference evidence="13 14" key="1">
    <citation type="journal article" date="2016" name="Nat. Commun.">
        <title>Ectomycorrhizal ecology is imprinted in the genome of the dominant symbiotic fungus Cenococcum geophilum.</title>
        <authorList>
            <consortium name="DOE Joint Genome Institute"/>
            <person name="Peter M."/>
            <person name="Kohler A."/>
            <person name="Ohm R.A."/>
            <person name="Kuo A."/>
            <person name="Krutzmann J."/>
            <person name="Morin E."/>
            <person name="Arend M."/>
            <person name="Barry K.W."/>
            <person name="Binder M."/>
            <person name="Choi C."/>
            <person name="Clum A."/>
            <person name="Copeland A."/>
            <person name="Grisel N."/>
            <person name="Haridas S."/>
            <person name="Kipfer T."/>
            <person name="LaButti K."/>
            <person name="Lindquist E."/>
            <person name="Lipzen A."/>
            <person name="Maire R."/>
            <person name="Meier B."/>
            <person name="Mihaltcheva S."/>
            <person name="Molinier V."/>
            <person name="Murat C."/>
            <person name="Poggeler S."/>
            <person name="Quandt C.A."/>
            <person name="Sperisen C."/>
            <person name="Tritt A."/>
            <person name="Tisserant E."/>
            <person name="Crous P.W."/>
            <person name="Henrissat B."/>
            <person name="Nehls U."/>
            <person name="Egli S."/>
            <person name="Spatafora J.W."/>
            <person name="Grigoriev I.V."/>
            <person name="Martin F.M."/>
        </authorList>
    </citation>
    <scope>NUCLEOTIDE SEQUENCE [LARGE SCALE GENOMIC DNA]</scope>
    <source>
        <strain evidence="13 14">CBS 207.34</strain>
    </source>
</reference>
<dbReference type="PANTHER" id="PTHR31503:SF22">
    <property type="entry name" value="VACUOLAR CALCIUM ION TRANSPORTER"/>
    <property type="match status" value="1"/>
</dbReference>
<evidence type="ECO:0000256" key="7">
    <source>
        <dbReference type="ARBA" id="ARBA00022989"/>
    </source>
</evidence>
<feature type="transmembrane region" description="Helical" evidence="10">
    <location>
        <begin position="188"/>
        <end position="206"/>
    </location>
</feature>
<name>A0A8E2EMD3_9PEZI</name>
<comment type="subcellular location">
    <subcellularLocation>
        <location evidence="1">Endomembrane system</location>
        <topology evidence="1">Multi-pass membrane protein</topology>
    </subcellularLocation>
    <subcellularLocation>
        <location evidence="10">Vacuole membrane</location>
    </subcellularLocation>
</comment>
<evidence type="ECO:0000313" key="14">
    <source>
        <dbReference type="Proteomes" id="UP000250140"/>
    </source>
</evidence>
<dbReference type="PANTHER" id="PTHR31503">
    <property type="entry name" value="VACUOLAR CALCIUM ION TRANSPORTER"/>
    <property type="match status" value="1"/>
</dbReference>
<dbReference type="GO" id="GO:0000329">
    <property type="term" value="C:fungal-type vacuole membrane"/>
    <property type="evidence" value="ECO:0007669"/>
    <property type="project" value="TreeGrafter"/>
</dbReference>
<feature type="transmembrane region" description="Helical" evidence="10">
    <location>
        <begin position="145"/>
        <end position="168"/>
    </location>
</feature>
<feature type="transmembrane region" description="Helical" evidence="10">
    <location>
        <begin position="218"/>
        <end position="239"/>
    </location>
</feature>
<feature type="transmembrane region" description="Helical" evidence="10">
    <location>
        <begin position="270"/>
        <end position="290"/>
    </location>
</feature>
<dbReference type="InterPro" id="IPR004837">
    <property type="entry name" value="NaCa_Exmemb"/>
</dbReference>
<dbReference type="EMBL" id="KV751137">
    <property type="protein sequence ID" value="OCL01407.1"/>
    <property type="molecule type" value="Genomic_DNA"/>
</dbReference>
<evidence type="ECO:0000313" key="13">
    <source>
        <dbReference type="EMBL" id="OCL01407.1"/>
    </source>
</evidence>
<dbReference type="Pfam" id="PF01699">
    <property type="entry name" value="Na_Ca_ex"/>
    <property type="match status" value="2"/>
</dbReference>
<keyword evidence="4 10" id="KW-0109">Calcium transport</keyword>
<feature type="transmembrane region" description="Helical" evidence="10">
    <location>
        <begin position="310"/>
        <end position="332"/>
    </location>
</feature>
<evidence type="ECO:0000256" key="6">
    <source>
        <dbReference type="ARBA" id="ARBA00022837"/>
    </source>
</evidence>
<dbReference type="NCBIfam" id="TIGR00846">
    <property type="entry name" value="caca2"/>
    <property type="match status" value="1"/>
</dbReference>
<evidence type="ECO:0000256" key="11">
    <source>
        <dbReference type="SAM" id="MobiDB-lite"/>
    </source>
</evidence>
<evidence type="ECO:0000259" key="12">
    <source>
        <dbReference type="Pfam" id="PF01699"/>
    </source>
</evidence>
<evidence type="ECO:0000256" key="5">
    <source>
        <dbReference type="ARBA" id="ARBA00022692"/>
    </source>
</evidence>
<dbReference type="GO" id="GO:0006874">
    <property type="term" value="P:intracellular calcium ion homeostasis"/>
    <property type="evidence" value="ECO:0007669"/>
    <property type="project" value="TreeGrafter"/>
</dbReference>
<feature type="transmembrane region" description="Helical" evidence="10">
    <location>
        <begin position="117"/>
        <end position="139"/>
    </location>
</feature>
<accession>A0A8E2EMD3</accession>
<dbReference type="NCBIfam" id="TIGR00378">
    <property type="entry name" value="cax"/>
    <property type="match status" value="1"/>
</dbReference>
<dbReference type="OrthoDB" id="1699231at2759"/>
<keyword evidence="7 10" id="KW-1133">Transmembrane helix</keyword>
<proteinExistence type="inferred from homology"/>
<feature type="transmembrane region" description="Helical" evidence="10">
    <location>
        <begin position="339"/>
        <end position="366"/>
    </location>
</feature>
<feature type="transmembrane region" description="Helical" evidence="10">
    <location>
        <begin position="64"/>
        <end position="82"/>
    </location>
</feature>
<dbReference type="GO" id="GO:0015369">
    <property type="term" value="F:calcium:proton antiporter activity"/>
    <property type="evidence" value="ECO:0007669"/>
    <property type="project" value="UniProtKB-UniRule"/>
</dbReference>
<organism evidence="13 14">
    <name type="scientific">Glonium stellatum</name>
    <dbReference type="NCBI Taxonomy" id="574774"/>
    <lineage>
        <taxon>Eukaryota</taxon>
        <taxon>Fungi</taxon>
        <taxon>Dikarya</taxon>
        <taxon>Ascomycota</taxon>
        <taxon>Pezizomycotina</taxon>
        <taxon>Dothideomycetes</taxon>
        <taxon>Pleosporomycetidae</taxon>
        <taxon>Gloniales</taxon>
        <taxon>Gloniaceae</taxon>
        <taxon>Glonium</taxon>
    </lineage>
</organism>
<dbReference type="GO" id="GO:0012505">
    <property type="term" value="C:endomembrane system"/>
    <property type="evidence" value="ECO:0007669"/>
    <property type="project" value="UniProtKB-SubCell"/>
</dbReference>
<keyword evidence="10" id="KW-0050">Antiport</keyword>
<protein>
    <recommendedName>
        <fullName evidence="10">Vacuolar calcium ion transporter</fullName>
    </recommendedName>
</protein>
<evidence type="ECO:0000256" key="4">
    <source>
        <dbReference type="ARBA" id="ARBA00022568"/>
    </source>
</evidence>
<dbReference type="InterPro" id="IPR004798">
    <property type="entry name" value="CAX-like"/>
</dbReference>
<keyword evidence="3 10" id="KW-0813">Transport</keyword>
<keyword evidence="14" id="KW-1185">Reference proteome</keyword>
<feature type="domain" description="Sodium/calcium exchanger membrane region" evidence="12">
    <location>
        <begin position="276"/>
        <end position="418"/>
    </location>
</feature>
<keyword evidence="5 10" id="KW-0812">Transmembrane</keyword>
<keyword evidence="8 10" id="KW-0406">Ion transport</keyword>
<comment type="similarity">
    <text evidence="2 10">Belongs to the Ca(2+):cation antiporter (CaCA) (TC 2.A.19) family.</text>
</comment>
<evidence type="ECO:0000256" key="3">
    <source>
        <dbReference type="ARBA" id="ARBA00022448"/>
    </source>
</evidence>
<evidence type="ECO:0000256" key="9">
    <source>
        <dbReference type="ARBA" id="ARBA00023136"/>
    </source>
</evidence>
<evidence type="ECO:0000256" key="1">
    <source>
        <dbReference type="ARBA" id="ARBA00004127"/>
    </source>
</evidence>
<dbReference type="Gene3D" id="1.20.1420.30">
    <property type="entry name" value="NCX, central ion-binding region"/>
    <property type="match status" value="1"/>
</dbReference>
<dbReference type="InterPro" id="IPR044880">
    <property type="entry name" value="NCX_ion-bd_dom_sf"/>
</dbReference>
<gene>
    <name evidence="13" type="ORF">AOQ84DRAFT_434879</name>
</gene>
<evidence type="ECO:0000256" key="2">
    <source>
        <dbReference type="ARBA" id="ARBA00008170"/>
    </source>
</evidence>
<keyword evidence="10" id="KW-0926">Vacuole</keyword>
<keyword evidence="6 10" id="KW-0106">Calcium</keyword>
<dbReference type="AlphaFoldDB" id="A0A8E2EMD3"/>
<feature type="transmembrane region" description="Helical" evidence="10">
    <location>
        <begin position="372"/>
        <end position="393"/>
    </location>
</feature>
<feature type="region of interest" description="Disordered" evidence="11">
    <location>
        <begin position="1"/>
        <end position="25"/>
    </location>
</feature>
<comment type="function">
    <text evidence="10">Has a role in promoting intracellular calcium ion sequestration via the exchange of calcium ions for hydrogen ions across the vacuolar membrane. Involved also in manganese ion homeostasis via its uptake into the vacuole.</text>
</comment>